<dbReference type="SUPFAM" id="SSF102114">
    <property type="entry name" value="Radical SAM enzymes"/>
    <property type="match status" value="1"/>
</dbReference>
<reference evidence="8" key="1">
    <citation type="submission" date="2023-05" db="EMBL/GenBank/DDBJ databases">
        <title>Limnohabitans sp. strain HM2-2 Genome sequencing and assembly.</title>
        <authorList>
            <person name="Jung Y."/>
        </authorList>
    </citation>
    <scope>NUCLEOTIDE SEQUENCE</scope>
    <source>
        <strain evidence="8">HM2-2</strain>
    </source>
</reference>
<dbReference type="InterPro" id="IPR007197">
    <property type="entry name" value="rSAM"/>
</dbReference>
<keyword evidence="9" id="KW-1185">Reference proteome</keyword>
<evidence type="ECO:0000256" key="5">
    <source>
        <dbReference type="ARBA" id="ARBA00023014"/>
    </source>
</evidence>
<comment type="cofactor">
    <cofactor evidence="1">
        <name>[4Fe-4S] cluster</name>
        <dbReference type="ChEBI" id="CHEBI:49883"/>
    </cofactor>
</comment>
<dbReference type="Gene3D" id="3.20.20.70">
    <property type="entry name" value="Aldolase class I"/>
    <property type="match status" value="1"/>
</dbReference>
<dbReference type="PANTHER" id="PTHR43273:SF3">
    <property type="entry name" value="ANAEROBIC SULFATASE-MATURATING ENZYME HOMOLOG ASLB-RELATED"/>
    <property type="match status" value="1"/>
</dbReference>
<evidence type="ECO:0000256" key="4">
    <source>
        <dbReference type="ARBA" id="ARBA00023004"/>
    </source>
</evidence>
<dbReference type="PROSITE" id="PS51918">
    <property type="entry name" value="RADICAL_SAM"/>
    <property type="match status" value="1"/>
</dbReference>
<dbReference type="CDD" id="cd01335">
    <property type="entry name" value="Radical_SAM"/>
    <property type="match status" value="1"/>
</dbReference>
<dbReference type="SFLD" id="SFLDS00029">
    <property type="entry name" value="Radical_SAM"/>
    <property type="match status" value="1"/>
</dbReference>
<sequence>MKFQIHALRQDGQKVLLHYDNQLSTLTWQDGTPVVPVQPGSFRDATVVSVNQPGRKGQVRVLKISLGLSCNYECSYCNQRFVPDSDASNPDDIEPFISQLTDALLEPPERIEFWGGEPLVYWKTLQPLAERLRGLYPDTQFSVITNGSLLDADKNEWFDRMGFSVGLSHDGPGQSTRGPDPLSDPEKFADIMDLYARLHSQGRISINAMVHAGNQSRAQIQAWLQQRFGQDVNIGEGAFIDPYDEGGLAATLQTQQDHVRFRALAYKELRQGLASRMSVAQQRIMDFVQSIRTARPASSLGQKCGMDKPNNLAVDLHGNVLTCQNVSAAATAPNGQPHHIGHLSNLQAVKMRSATHWSHRPDCPSCPVLQLCKGSCMFLQGHLWDAGCDAAYSDNVPFLAAAIEYLTGCIPYYIGGDFRDDRKDIFGQVHGVPEQSARRVIPILAYDRTVAA</sequence>
<keyword evidence="5" id="KW-0411">Iron-sulfur</keyword>
<dbReference type="Proteomes" id="UP001431902">
    <property type="component" value="Unassembled WGS sequence"/>
</dbReference>
<evidence type="ECO:0000256" key="2">
    <source>
        <dbReference type="ARBA" id="ARBA00022691"/>
    </source>
</evidence>
<evidence type="ECO:0000256" key="3">
    <source>
        <dbReference type="ARBA" id="ARBA00022723"/>
    </source>
</evidence>
<dbReference type="RefSeq" id="WP_283225077.1">
    <property type="nucleotide sequence ID" value="NZ_JASGBH010000009.1"/>
</dbReference>
<name>A0ABT6X9X9_9BURK</name>
<proteinExistence type="inferred from homology"/>
<organism evidence="8 9">
    <name type="scientific">Limnohabitans lacus</name>
    <dbReference type="NCBI Taxonomy" id="3045173"/>
    <lineage>
        <taxon>Bacteria</taxon>
        <taxon>Pseudomonadati</taxon>
        <taxon>Pseudomonadota</taxon>
        <taxon>Betaproteobacteria</taxon>
        <taxon>Burkholderiales</taxon>
        <taxon>Comamonadaceae</taxon>
        <taxon>Limnohabitans</taxon>
    </lineage>
</organism>
<dbReference type="PANTHER" id="PTHR43273">
    <property type="entry name" value="ANAEROBIC SULFATASE-MATURATING ENZYME HOMOLOG ASLB-RELATED"/>
    <property type="match status" value="1"/>
</dbReference>
<keyword evidence="2" id="KW-0949">S-adenosyl-L-methionine</keyword>
<accession>A0ABT6X9X9</accession>
<feature type="domain" description="Radical SAM core" evidence="7">
    <location>
        <begin position="54"/>
        <end position="283"/>
    </location>
</feature>
<dbReference type="InterPro" id="IPR023867">
    <property type="entry name" value="Sulphatase_maturase_rSAM"/>
</dbReference>
<evidence type="ECO:0000313" key="9">
    <source>
        <dbReference type="Proteomes" id="UP001431902"/>
    </source>
</evidence>
<dbReference type="NCBIfam" id="TIGR04085">
    <property type="entry name" value="rSAM_more_4Fe4S"/>
    <property type="match status" value="1"/>
</dbReference>
<keyword evidence="4" id="KW-0408">Iron</keyword>
<comment type="similarity">
    <text evidence="6">Belongs to the radical SAM superfamily. Anaerobic sulfatase-maturating enzyme family.</text>
</comment>
<evidence type="ECO:0000259" key="7">
    <source>
        <dbReference type="PROSITE" id="PS51918"/>
    </source>
</evidence>
<dbReference type="InterPro" id="IPR058240">
    <property type="entry name" value="rSAM_sf"/>
</dbReference>
<dbReference type="SFLD" id="SFLDG01067">
    <property type="entry name" value="SPASM/twitch_domain_containing"/>
    <property type="match status" value="1"/>
</dbReference>
<dbReference type="InterPro" id="IPR013785">
    <property type="entry name" value="Aldolase_TIM"/>
</dbReference>
<protein>
    <submittedName>
        <fullName evidence="8">SPASM domain-containing protein</fullName>
    </submittedName>
</protein>
<gene>
    <name evidence="8" type="ORF">QLQ16_12945</name>
</gene>
<evidence type="ECO:0000256" key="6">
    <source>
        <dbReference type="ARBA" id="ARBA00023601"/>
    </source>
</evidence>
<dbReference type="Pfam" id="PF04055">
    <property type="entry name" value="Radical_SAM"/>
    <property type="match status" value="1"/>
</dbReference>
<comment type="caution">
    <text evidence="8">The sequence shown here is derived from an EMBL/GenBank/DDBJ whole genome shotgun (WGS) entry which is preliminary data.</text>
</comment>
<dbReference type="InterPro" id="IPR023885">
    <property type="entry name" value="4Fe4S-binding_SPASM_dom"/>
</dbReference>
<evidence type="ECO:0000256" key="1">
    <source>
        <dbReference type="ARBA" id="ARBA00001966"/>
    </source>
</evidence>
<evidence type="ECO:0000313" key="8">
    <source>
        <dbReference type="EMBL" id="MDI9234737.1"/>
    </source>
</evidence>
<dbReference type="EMBL" id="JASGBH010000009">
    <property type="protein sequence ID" value="MDI9234737.1"/>
    <property type="molecule type" value="Genomic_DNA"/>
</dbReference>
<keyword evidence="3" id="KW-0479">Metal-binding</keyword>